<comment type="caution">
    <text evidence="1">The sequence shown here is derived from an EMBL/GenBank/DDBJ whole genome shotgun (WGS) entry which is preliminary data.</text>
</comment>
<evidence type="ECO:0000313" key="2">
    <source>
        <dbReference type="Proteomes" id="UP001163324"/>
    </source>
</evidence>
<dbReference type="EMBL" id="CM047942">
    <property type="protein sequence ID" value="KAI9902202.1"/>
    <property type="molecule type" value="Genomic_DNA"/>
</dbReference>
<organism evidence="1 2">
    <name type="scientific">Trichothecium roseum</name>
    <dbReference type="NCBI Taxonomy" id="47278"/>
    <lineage>
        <taxon>Eukaryota</taxon>
        <taxon>Fungi</taxon>
        <taxon>Dikarya</taxon>
        <taxon>Ascomycota</taxon>
        <taxon>Pezizomycotina</taxon>
        <taxon>Sordariomycetes</taxon>
        <taxon>Hypocreomycetidae</taxon>
        <taxon>Hypocreales</taxon>
        <taxon>Hypocreales incertae sedis</taxon>
        <taxon>Trichothecium</taxon>
    </lineage>
</organism>
<reference evidence="1" key="1">
    <citation type="submission" date="2022-10" db="EMBL/GenBank/DDBJ databases">
        <title>Complete Genome of Trichothecium roseum strain YXFP-22015, a Plant Pathogen Isolated from Citrus.</title>
        <authorList>
            <person name="Wang Y."/>
            <person name="Zhu L."/>
        </authorList>
    </citation>
    <scope>NUCLEOTIDE SEQUENCE</scope>
    <source>
        <strain evidence="1">YXFP-22015</strain>
    </source>
</reference>
<accession>A0ACC0V7U0</accession>
<dbReference type="Proteomes" id="UP001163324">
    <property type="component" value="Chromosome 3"/>
</dbReference>
<gene>
    <name evidence="1" type="ORF">N3K66_004019</name>
</gene>
<evidence type="ECO:0000313" key="1">
    <source>
        <dbReference type="EMBL" id="KAI9902202.1"/>
    </source>
</evidence>
<keyword evidence="2" id="KW-1185">Reference proteome</keyword>
<name>A0ACC0V7U0_9HYPO</name>
<protein>
    <submittedName>
        <fullName evidence="1">Uncharacterized protein</fullName>
    </submittedName>
</protein>
<proteinExistence type="predicted"/>
<sequence>MDDLRLPRVLCLHGGGTSADILQVQMRAVSHRLRYTFRFVYVDGPFKSNPHPAIVPFFGDFGPFYRWIRWEESDPHDDRAAAKIRDCIRDAMDKDPGTGDFVGVLGFSQGAKIAASLLWAQEKVYGGEGPFKFGVIMAGRAPIVVLDPEAKLPETKHTVTPNEMSDYYVELPETNEGEHVVSTPTLHVHGLQDHGLEKHRNLVKYYHKTGTFKVVEWDGDHRLPIKADDVERVAKEWIKMAIDAGVLPKYAS</sequence>